<keyword evidence="2 6" id="KW-0238">DNA-binding</keyword>
<evidence type="ECO:0000313" key="6">
    <source>
        <dbReference type="EMBL" id="XDS48717.1"/>
    </source>
</evidence>
<dbReference type="InterPro" id="IPR028082">
    <property type="entry name" value="Peripla_BP_I"/>
</dbReference>
<sequence length="342" mass="37738">MQLRKAIMVSIKDVARDAGVSPQTVSNYFNNPSIVMQRTRAKVEESVTRLHYTPNASARRLRAQRSYTLAAGIAPSGYSQIFDPLLHALVSEADKHGLRIMLYKTDSKADEIHQFASLVSGGDVDCFILTDTVYEDPRISWLVKHHQAFVLFGRPWGQETDDDAKLAWVDVDGKRGISELTQKLIVTGHRRIGFMGWPDPSGTGADRYSGWEQALLTAKLSTQREIATLRIDSEDNIRAGQIACGKLLERQPDLDAIVCVSDTLATGAHTFLPPHCPITITGFDNTSSAQSLGFTSLEQPTLDIAHELVRIAVERINGSEDPSLVRDVASQHVLLAPKIIVR</sequence>
<organism evidence="6">
    <name type="scientific">Bifidobacterium fermentum</name>
    <dbReference type="NCBI Taxonomy" id="3059035"/>
    <lineage>
        <taxon>Bacteria</taxon>
        <taxon>Bacillati</taxon>
        <taxon>Actinomycetota</taxon>
        <taxon>Actinomycetes</taxon>
        <taxon>Bifidobacteriales</taxon>
        <taxon>Bifidobacteriaceae</taxon>
        <taxon>Bifidobacterium</taxon>
    </lineage>
</organism>
<dbReference type="SMART" id="SM00354">
    <property type="entry name" value="HTH_LACI"/>
    <property type="match status" value="1"/>
</dbReference>
<dbReference type="EMBL" id="CP129675">
    <property type="protein sequence ID" value="XDS46579.1"/>
    <property type="molecule type" value="Genomic_DNA"/>
</dbReference>
<dbReference type="Gene3D" id="1.10.260.40">
    <property type="entry name" value="lambda repressor-like DNA-binding domains"/>
    <property type="match status" value="1"/>
</dbReference>
<protein>
    <submittedName>
        <fullName evidence="6">LacI family DNA-binding transcriptional regulator</fullName>
    </submittedName>
</protein>
<dbReference type="PANTHER" id="PTHR30146:SF109">
    <property type="entry name" value="HTH-TYPE TRANSCRIPTIONAL REGULATOR GALS"/>
    <property type="match status" value="1"/>
</dbReference>
<evidence type="ECO:0000256" key="2">
    <source>
        <dbReference type="ARBA" id="ARBA00023125"/>
    </source>
</evidence>
<dbReference type="CDD" id="cd01392">
    <property type="entry name" value="HTH_LacI"/>
    <property type="match status" value="1"/>
</dbReference>
<dbReference type="SUPFAM" id="SSF47413">
    <property type="entry name" value="lambda repressor-like DNA-binding domains"/>
    <property type="match status" value="1"/>
</dbReference>
<dbReference type="PANTHER" id="PTHR30146">
    <property type="entry name" value="LACI-RELATED TRANSCRIPTIONAL REPRESSOR"/>
    <property type="match status" value="1"/>
</dbReference>
<keyword evidence="1" id="KW-0805">Transcription regulation</keyword>
<dbReference type="PROSITE" id="PS50932">
    <property type="entry name" value="HTH_LACI_2"/>
    <property type="match status" value="1"/>
</dbReference>
<dbReference type="AlphaFoldDB" id="A0AB39UIS7"/>
<dbReference type="Gene3D" id="3.40.50.2300">
    <property type="match status" value="2"/>
</dbReference>
<dbReference type="SUPFAM" id="SSF53822">
    <property type="entry name" value="Periplasmic binding protein-like I"/>
    <property type="match status" value="1"/>
</dbReference>
<dbReference type="InterPro" id="IPR001761">
    <property type="entry name" value="Peripla_BP/Lac1_sug-bd_dom"/>
</dbReference>
<evidence type="ECO:0000259" key="4">
    <source>
        <dbReference type="PROSITE" id="PS50932"/>
    </source>
</evidence>
<keyword evidence="3" id="KW-0804">Transcription</keyword>
<dbReference type="GO" id="GO:0003700">
    <property type="term" value="F:DNA-binding transcription factor activity"/>
    <property type="evidence" value="ECO:0007669"/>
    <property type="project" value="TreeGrafter"/>
</dbReference>
<dbReference type="InterPro" id="IPR000843">
    <property type="entry name" value="HTH_LacI"/>
</dbReference>
<dbReference type="EMBL" id="CP129682">
    <property type="protein sequence ID" value="XDS48717.1"/>
    <property type="molecule type" value="Genomic_DNA"/>
</dbReference>
<accession>A0AB39UIS7</accession>
<dbReference type="InterPro" id="IPR010982">
    <property type="entry name" value="Lambda_DNA-bd_dom_sf"/>
</dbReference>
<evidence type="ECO:0000313" key="5">
    <source>
        <dbReference type="EMBL" id="XDS46579.1"/>
    </source>
</evidence>
<name>A0AB39UIS7_9BIFI</name>
<proteinExistence type="predicted"/>
<feature type="domain" description="HTH lacI-type" evidence="4">
    <location>
        <begin position="9"/>
        <end position="63"/>
    </location>
</feature>
<evidence type="ECO:0000256" key="3">
    <source>
        <dbReference type="ARBA" id="ARBA00023163"/>
    </source>
</evidence>
<dbReference type="RefSeq" id="WP_369342769.1">
    <property type="nucleotide sequence ID" value="NZ_CP129675.1"/>
</dbReference>
<reference evidence="6" key="1">
    <citation type="submission" date="2023-07" db="EMBL/GenBank/DDBJ databases">
        <title>Bifidobacterium aquikefiriaerophilum sp. nov. and Bifidobacterium eccum sp. nov., isolated from water kefir.</title>
        <authorList>
            <person name="Breselge S."/>
            <person name="Bellassi P."/>
            <person name="Barcenilla C."/>
            <person name="Alvarez-Ordonez A."/>
            <person name="Morelli L."/>
            <person name="Cotter P.D."/>
        </authorList>
    </citation>
    <scope>NUCLEOTIDE SEQUENCE</scope>
    <source>
        <strain evidence="6">WK013_4_14</strain>
        <strain evidence="5">WK048_4_13</strain>
    </source>
</reference>
<evidence type="ECO:0000256" key="1">
    <source>
        <dbReference type="ARBA" id="ARBA00023015"/>
    </source>
</evidence>
<dbReference type="GO" id="GO:0000976">
    <property type="term" value="F:transcription cis-regulatory region binding"/>
    <property type="evidence" value="ECO:0007669"/>
    <property type="project" value="TreeGrafter"/>
</dbReference>
<gene>
    <name evidence="6" type="ORF">QN216_00085</name>
    <name evidence="5" type="ORF">QN217_10765</name>
</gene>
<dbReference type="Pfam" id="PF00532">
    <property type="entry name" value="Peripla_BP_1"/>
    <property type="match status" value="1"/>
</dbReference>
<dbReference type="Pfam" id="PF00356">
    <property type="entry name" value="LacI"/>
    <property type="match status" value="1"/>
</dbReference>